<dbReference type="GO" id="GO:0003910">
    <property type="term" value="F:DNA ligase (ATP) activity"/>
    <property type="evidence" value="ECO:0007669"/>
    <property type="project" value="UniProtKB-UniRule"/>
</dbReference>
<keyword evidence="1 14" id="KW-0436">Ligase</keyword>
<proteinExistence type="inferred from homology"/>
<dbReference type="GO" id="GO:0005524">
    <property type="term" value="F:ATP binding"/>
    <property type="evidence" value="ECO:0007669"/>
    <property type="project" value="UniProtKB-UniRule"/>
</dbReference>
<keyword evidence="19" id="KW-1185">Reference proteome</keyword>
<dbReference type="CDD" id="cd07901">
    <property type="entry name" value="Adenylation_DNA_ligase_Arch_LigB"/>
    <property type="match status" value="1"/>
</dbReference>
<sequence length="521" mass="54901">MLFADVVHASAGVTATRSRLAKVEILATALRSAGGPNRAAAIRAVTGFLTGTPVQGRIGTGWRTLIRLEPPPAASPGLTVAAVDAALNALAETAGAGAQARRARQLTDLLGRATAEEQDFLIRLLVGELRQGALEGVMLDAIAKACGADGDLVRRAFMLSGSLPETATAALLGGAEALADFGLTVGRPVRPMLASPAASLAAAIGELGSVRVEYKLDGARIQVHRDGDDVHVFTRTLREITESVPELVDLARLLPCDSVVLDGETLALTDDGRPRPFQETMSRFGATSERELLLRPYFFDCLHLDGVDLLDAPLAERVVALRRVAGDHLIPGVAEPNAEQATVLLTSALAAGHEGVVVKSLTAPYAAGRRGKAWQKVKPVHTLDLIVLAAEWGHGRRTGLLSNLHLGARDPDGGPPVMVGKTFKGLTDELLAWQTSTFPGYAVRSTEAAVYLRPEVVVEIALDGVQVSPRYPGGVALRFARVVRYRPDKDAAQADTIDAVRALLSGRNRAAKPGSPLPSDP</sequence>
<dbReference type="GO" id="GO:0071897">
    <property type="term" value="P:DNA biosynthetic process"/>
    <property type="evidence" value="ECO:0007669"/>
    <property type="project" value="InterPro"/>
</dbReference>
<keyword evidence="5 14" id="KW-0547">Nucleotide-binding</keyword>
<feature type="binding site" evidence="14">
    <location>
        <position position="264"/>
    </location>
    <ligand>
        <name>ATP</name>
        <dbReference type="ChEBI" id="CHEBI:30616"/>
    </ligand>
</feature>
<evidence type="ECO:0000256" key="8">
    <source>
        <dbReference type="ARBA" id="ARBA00022842"/>
    </source>
</evidence>
<evidence type="ECO:0000256" key="14">
    <source>
        <dbReference type="HAMAP-Rule" id="MF_00407"/>
    </source>
</evidence>
<dbReference type="InterPro" id="IPR000977">
    <property type="entry name" value="DNA_ligase_ATP-dep"/>
</dbReference>
<dbReference type="AlphaFoldDB" id="A0A941IW30"/>
<evidence type="ECO:0000256" key="12">
    <source>
        <dbReference type="ARBA" id="ARBA00034003"/>
    </source>
</evidence>
<dbReference type="SUPFAM" id="SSF117018">
    <property type="entry name" value="ATP-dependent DNA ligase DNA-binding domain"/>
    <property type="match status" value="1"/>
</dbReference>
<dbReference type="EMBL" id="JAGSOG010000288">
    <property type="protein sequence ID" value="MBR7838421.1"/>
    <property type="molecule type" value="Genomic_DNA"/>
</dbReference>
<dbReference type="RefSeq" id="WP_212532878.1">
    <property type="nucleotide sequence ID" value="NZ_JAGSOG010000288.1"/>
</dbReference>
<evidence type="ECO:0000259" key="17">
    <source>
        <dbReference type="PROSITE" id="PS50160"/>
    </source>
</evidence>
<evidence type="ECO:0000313" key="18">
    <source>
        <dbReference type="EMBL" id="MBR7838421.1"/>
    </source>
</evidence>
<dbReference type="GO" id="GO:0051301">
    <property type="term" value="P:cell division"/>
    <property type="evidence" value="ECO:0007669"/>
    <property type="project" value="UniProtKB-KW"/>
</dbReference>
<dbReference type="GO" id="GO:0006281">
    <property type="term" value="P:DNA repair"/>
    <property type="evidence" value="ECO:0007669"/>
    <property type="project" value="UniProtKB-UniRule"/>
</dbReference>
<keyword evidence="4 14" id="KW-0479">Metal-binding</keyword>
<keyword evidence="9 14" id="KW-0233">DNA recombination</keyword>
<dbReference type="Gene3D" id="2.40.50.140">
    <property type="entry name" value="Nucleic acid-binding proteins"/>
    <property type="match status" value="1"/>
</dbReference>
<dbReference type="SUPFAM" id="SSF56091">
    <property type="entry name" value="DNA ligase/mRNA capping enzyme, catalytic domain"/>
    <property type="match status" value="1"/>
</dbReference>
<keyword evidence="3 14" id="KW-0235">DNA replication</keyword>
<name>A0A941IW30_9ACTN</name>
<keyword evidence="8 14" id="KW-0460">Magnesium</keyword>
<feature type="domain" description="ATP-dependent DNA ligase family profile" evidence="17">
    <location>
        <begin position="297"/>
        <end position="410"/>
    </location>
</feature>
<reference evidence="18" key="1">
    <citation type="submission" date="2021-04" db="EMBL/GenBank/DDBJ databases">
        <title>Genome based classification of Actinospica acidithermotolerans sp. nov., an actinobacterium isolated from an Indonesian hot spring.</title>
        <authorList>
            <person name="Kusuma A.B."/>
            <person name="Putra K.E."/>
            <person name="Nafisah S."/>
            <person name="Loh J."/>
            <person name="Nouioui I."/>
            <person name="Goodfellow M."/>
        </authorList>
    </citation>
    <scope>NUCLEOTIDE SEQUENCE</scope>
    <source>
        <strain evidence="18">CSCA 57</strain>
    </source>
</reference>
<dbReference type="FunFam" id="2.40.50.140:FF:000163">
    <property type="entry name" value="Probable DNA ligase"/>
    <property type="match status" value="1"/>
</dbReference>
<dbReference type="PROSITE" id="PS50160">
    <property type="entry name" value="DNA_LIGASE_A3"/>
    <property type="match status" value="1"/>
</dbReference>
<keyword evidence="10 14" id="KW-0234">DNA repair</keyword>
<evidence type="ECO:0000256" key="11">
    <source>
        <dbReference type="ARBA" id="ARBA00023306"/>
    </source>
</evidence>
<evidence type="ECO:0000256" key="10">
    <source>
        <dbReference type="ARBA" id="ARBA00023204"/>
    </source>
</evidence>
<dbReference type="GO" id="GO:0006260">
    <property type="term" value="P:DNA replication"/>
    <property type="evidence" value="ECO:0007669"/>
    <property type="project" value="UniProtKB-UniRule"/>
</dbReference>
<dbReference type="SUPFAM" id="SSF50249">
    <property type="entry name" value="Nucleic acid-binding proteins"/>
    <property type="match status" value="1"/>
</dbReference>
<feature type="binding site" evidence="14">
    <location>
        <position position="213"/>
    </location>
    <ligand>
        <name>ATP</name>
        <dbReference type="ChEBI" id="CHEBI:30616"/>
    </ligand>
</feature>
<feature type="binding site" evidence="14">
    <location>
        <position position="370"/>
    </location>
    <ligand>
        <name>ATP</name>
        <dbReference type="ChEBI" id="CHEBI:30616"/>
    </ligand>
</feature>
<protein>
    <recommendedName>
        <fullName evidence="14">Probable DNA ligase</fullName>
        <ecNumber evidence="14">6.5.1.1</ecNumber>
    </recommendedName>
    <alternativeName>
        <fullName evidence="14">Polydeoxyribonucleotide synthase [ATP]</fullName>
    </alternativeName>
</protein>
<dbReference type="Pfam" id="PF01068">
    <property type="entry name" value="DNA_ligase_A_M"/>
    <property type="match status" value="1"/>
</dbReference>
<evidence type="ECO:0000256" key="6">
    <source>
        <dbReference type="ARBA" id="ARBA00022763"/>
    </source>
</evidence>
<comment type="cofactor">
    <cofactor evidence="14">
        <name>Mg(2+)</name>
        <dbReference type="ChEBI" id="CHEBI:18420"/>
    </cofactor>
</comment>
<keyword evidence="2 14" id="KW-0132">Cell division</keyword>
<dbReference type="Pfam" id="PF04679">
    <property type="entry name" value="DNA_ligase_A_C"/>
    <property type="match status" value="1"/>
</dbReference>
<keyword evidence="11 14" id="KW-0131">Cell cycle</keyword>
<dbReference type="PANTHER" id="PTHR45674:SF13">
    <property type="entry name" value="DNA LIGASE-RELATED"/>
    <property type="match status" value="1"/>
</dbReference>
<dbReference type="Gene3D" id="3.30.470.30">
    <property type="entry name" value="DNA ligase/mRNA capping enzyme"/>
    <property type="match status" value="1"/>
</dbReference>
<dbReference type="InterPro" id="IPR012310">
    <property type="entry name" value="DNA_ligase_ATP-dep_cent"/>
</dbReference>
<comment type="function">
    <text evidence="13 14">DNA ligase that seals nicks in double-stranded DNA during DNA replication, DNA recombination and DNA repair.</text>
</comment>
<dbReference type="NCBIfam" id="NF002868">
    <property type="entry name" value="PRK03180.1"/>
    <property type="match status" value="1"/>
</dbReference>
<comment type="caution">
    <text evidence="18">The sequence shown here is derived from an EMBL/GenBank/DDBJ whole genome shotgun (WGS) entry which is preliminary data.</text>
</comment>
<dbReference type="HAMAP" id="MF_00407">
    <property type="entry name" value="DNA_ligase"/>
    <property type="match status" value="1"/>
</dbReference>
<dbReference type="EC" id="6.5.1.1" evidence="14"/>
<evidence type="ECO:0000256" key="3">
    <source>
        <dbReference type="ARBA" id="ARBA00022705"/>
    </source>
</evidence>
<keyword evidence="6 14" id="KW-0227">DNA damage</keyword>
<evidence type="ECO:0000256" key="9">
    <source>
        <dbReference type="ARBA" id="ARBA00023172"/>
    </source>
</evidence>
<dbReference type="Gene3D" id="1.10.3260.10">
    <property type="entry name" value="DNA ligase, ATP-dependent, N-terminal domain"/>
    <property type="match status" value="1"/>
</dbReference>
<dbReference type="GO" id="GO:0003677">
    <property type="term" value="F:DNA binding"/>
    <property type="evidence" value="ECO:0007669"/>
    <property type="project" value="InterPro"/>
</dbReference>
<comment type="similarity">
    <text evidence="14 16">Belongs to the ATP-dependent DNA ligase family.</text>
</comment>
<feature type="binding site" evidence="14">
    <location>
        <position position="235"/>
    </location>
    <ligand>
        <name>ATP</name>
        <dbReference type="ChEBI" id="CHEBI:30616"/>
    </ligand>
</feature>
<dbReference type="InterPro" id="IPR036599">
    <property type="entry name" value="DNA_ligase_N_sf"/>
</dbReference>
<feature type="binding site" evidence="14">
    <location>
        <position position="299"/>
    </location>
    <ligand>
        <name>ATP</name>
        <dbReference type="ChEBI" id="CHEBI:30616"/>
    </ligand>
</feature>
<organism evidence="18 19">
    <name type="scientific">Actinospica durhamensis</name>
    <dbReference type="NCBI Taxonomy" id="1508375"/>
    <lineage>
        <taxon>Bacteria</taxon>
        <taxon>Bacillati</taxon>
        <taxon>Actinomycetota</taxon>
        <taxon>Actinomycetes</taxon>
        <taxon>Catenulisporales</taxon>
        <taxon>Actinospicaceae</taxon>
        <taxon>Actinospica</taxon>
    </lineage>
</organism>
<dbReference type="InterPro" id="IPR012340">
    <property type="entry name" value="NA-bd_OB-fold"/>
</dbReference>
<evidence type="ECO:0000256" key="2">
    <source>
        <dbReference type="ARBA" id="ARBA00022618"/>
    </source>
</evidence>
<feature type="binding site" evidence="14">
    <location>
        <position position="220"/>
    </location>
    <ligand>
        <name>ATP</name>
        <dbReference type="ChEBI" id="CHEBI:30616"/>
    </ligand>
</feature>
<dbReference type="GO" id="GO:0006310">
    <property type="term" value="P:DNA recombination"/>
    <property type="evidence" value="ECO:0007669"/>
    <property type="project" value="UniProtKB-UniRule"/>
</dbReference>
<keyword evidence="7 14" id="KW-0067">ATP-binding</keyword>
<dbReference type="InterPro" id="IPR022865">
    <property type="entry name" value="DNA_ligae_ATP-dep_bac/arc"/>
</dbReference>
<evidence type="ECO:0000256" key="1">
    <source>
        <dbReference type="ARBA" id="ARBA00022598"/>
    </source>
</evidence>
<evidence type="ECO:0000256" key="13">
    <source>
        <dbReference type="ARBA" id="ARBA00054532"/>
    </source>
</evidence>
<evidence type="ECO:0000256" key="16">
    <source>
        <dbReference type="RuleBase" id="RU004196"/>
    </source>
</evidence>
<dbReference type="Proteomes" id="UP000675781">
    <property type="component" value="Unassembled WGS sequence"/>
</dbReference>
<gene>
    <name evidence="14" type="primary">lig</name>
    <name evidence="18" type="ORF">KDL01_34450</name>
</gene>
<comment type="catalytic activity">
    <reaction evidence="12 14 15">
        <text>ATP + (deoxyribonucleotide)n-3'-hydroxyl + 5'-phospho-(deoxyribonucleotide)m = (deoxyribonucleotide)n+m + AMP + diphosphate.</text>
        <dbReference type="EC" id="6.5.1.1"/>
    </reaction>
</comment>
<accession>A0A941IW30</accession>
<evidence type="ECO:0000256" key="5">
    <source>
        <dbReference type="ARBA" id="ARBA00022741"/>
    </source>
</evidence>
<evidence type="ECO:0000256" key="4">
    <source>
        <dbReference type="ARBA" id="ARBA00022723"/>
    </source>
</evidence>
<dbReference type="PANTHER" id="PTHR45674">
    <property type="entry name" value="DNA LIGASE 1/3 FAMILY MEMBER"/>
    <property type="match status" value="1"/>
</dbReference>
<dbReference type="InterPro" id="IPR012309">
    <property type="entry name" value="DNA_ligase_ATP-dep_C"/>
</dbReference>
<evidence type="ECO:0000313" key="19">
    <source>
        <dbReference type="Proteomes" id="UP000675781"/>
    </source>
</evidence>
<dbReference type="NCBIfam" id="TIGR00574">
    <property type="entry name" value="dnl1"/>
    <property type="match status" value="1"/>
</dbReference>
<dbReference type="InterPro" id="IPR016059">
    <property type="entry name" value="DNA_ligase_ATP-dep_CS"/>
</dbReference>
<feature type="active site" description="N6-AMP-lysine intermediate" evidence="14">
    <location>
        <position position="215"/>
    </location>
</feature>
<dbReference type="GO" id="GO:0046872">
    <property type="term" value="F:metal ion binding"/>
    <property type="evidence" value="ECO:0007669"/>
    <property type="project" value="UniProtKB-KW"/>
</dbReference>
<evidence type="ECO:0000256" key="15">
    <source>
        <dbReference type="RuleBase" id="RU000617"/>
    </source>
</evidence>
<evidence type="ECO:0000256" key="7">
    <source>
        <dbReference type="ARBA" id="ARBA00022840"/>
    </source>
</evidence>
<dbReference type="PROSITE" id="PS00697">
    <property type="entry name" value="DNA_LIGASE_A1"/>
    <property type="match status" value="1"/>
</dbReference>
<dbReference type="InterPro" id="IPR050191">
    <property type="entry name" value="ATP-dep_DNA_ligase"/>
</dbReference>
<dbReference type="Pfam" id="PF04675">
    <property type="entry name" value="DNA_ligase_A_N"/>
    <property type="match status" value="1"/>
</dbReference>
<dbReference type="InterPro" id="IPR012308">
    <property type="entry name" value="DNA_ligase_ATP-dep_N"/>
</dbReference>
<feature type="binding site" evidence="14">
    <location>
        <position position="376"/>
    </location>
    <ligand>
        <name>ATP</name>
        <dbReference type="ChEBI" id="CHEBI:30616"/>
    </ligand>
</feature>